<dbReference type="InParanoid" id="A0A3N4LYI9"/>
<feature type="region of interest" description="Disordered" evidence="1">
    <location>
        <begin position="1"/>
        <end position="21"/>
    </location>
</feature>
<dbReference type="Pfam" id="PF10615">
    <property type="entry name" value="DUF2470"/>
    <property type="match status" value="1"/>
</dbReference>
<dbReference type="OrthoDB" id="5553410at2759"/>
<sequence>MASSGSSGSAPYMHSTSTSPTDDALRTRILNHMNADHKDSILLYLRHFSNIPPLSPGTPDPELIDISLAGITISHHLSPKATTPAITFIPFTPPIESVSQSRARLVAMTEESQQALGLTSNPEKVALTRVTAPGVVGLTISLLVLQTIVCFCPGIVDLYTLSHNDPHNSLLGPNPHPAYPADLPDTLYTRYMMFNQPWLVRVISAWRRVFWVLVVGIHLAEAVYMDRRLTREWGVKRLSGVWMGWVGWAFMEGFGSFQRASRVCKEEVEKGKKKH</sequence>
<dbReference type="Gene3D" id="3.20.180.10">
    <property type="entry name" value="PNP-oxidase-like"/>
    <property type="match status" value="1"/>
</dbReference>
<keyword evidence="4" id="KW-1185">Reference proteome</keyword>
<name>A0A3N4LYI9_9PEZI</name>
<reference evidence="3 4" key="1">
    <citation type="journal article" date="2018" name="Nat. Ecol. Evol.">
        <title>Pezizomycetes genomes reveal the molecular basis of ectomycorrhizal truffle lifestyle.</title>
        <authorList>
            <person name="Murat C."/>
            <person name="Payen T."/>
            <person name="Noel B."/>
            <person name="Kuo A."/>
            <person name="Morin E."/>
            <person name="Chen J."/>
            <person name="Kohler A."/>
            <person name="Krizsan K."/>
            <person name="Balestrini R."/>
            <person name="Da Silva C."/>
            <person name="Montanini B."/>
            <person name="Hainaut M."/>
            <person name="Levati E."/>
            <person name="Barry K.W."/>
            <person name="Belfiori B."/>
            <person name="Cichocki N."/>
            <person name="Clum A."/>
            <person name="Dockter R.B."/>
            <person name="Fauchery L."/>
            <person name="Guy J."/>
            <person name="Iotti M."/>
            <person name="Le Tacon F."/>
            <person name="Lindquist E.A."/>
            <person name="Lipzen A."/>
            <person name="Malagnac F."/>
            <person name="Mello A."/>
            <person name="Molinier V."/>
            <person name="Miyauchi S."/>
            <person name="Poulain J."/>
            <person name="Riccioni C."/>
            <person name="Rubini A."/>
            <person name="Sitrit Y."/>
            <person name="Splivallo R."/>
            <person name="Traeger S."/>
            <person name="Wang M."/>
            <person name="Zifcakova L."/>
            <person name="Wipf D."/>
            <person name="Zambonelli A."/>
            <person name="Paolocci F."/>
            <person name="Nowrousian M."/>
            <person name="Ottonello S."/>
            <person name="Baldrian P."/>
            <person name="Spatafora J.W."/>
            <person name="Henrissat B."/>
            <person name="Nagy L.G."/>
            <person name="Aury J.M."/>
            <person name="Wincker P."/>
            <person name="Grigoriev I.V."/>
            <person name="Bonfante P."/>
            <person name="Martin F.M."/>
        </authorList>
    </citation>
    <scope>NUCLEOTIDE SEQUENCE [LARGE SCALE GENOMIC DNA]</scope>
    <source>
        <strain evidence="3 4">ATCC MYA-4762</strain>
    </source>
</reference>
<dbReference type="PANTHER" id="PTHR37783:SF1">
    <property type="entry name" value="MEMBRANE PROTEIN, PUTATIVE (AFU_ORTHOLOGUE AFUA_1G04315)-RELATED"/>
    <property type="match status" value="1"/>
</dbReference>
<dbReference type="AlphaFoldDB" id="A0A3N4LYI9"/>
<dbReference type="InterPro" id="IPR019595">
    <property type="entry name" value="DUF2470"/>
</dbReference>
<gene>
    <name evidence="3" type="ORF">L211DRAFT_845956</name>
</gene>
<evidence type="ECO:0000259" key="2">
    <source>
        <dbReference type="Pfam" id="PF10615"/>
    </source>
</evidence>
<evidence type="ECO:0000313" key="3">
    <source>
        <dbReference type="EMBL" id="RPB27966.1"/>
    </source>
</evidence>
<evidence type="ECO:0000256" key="1">
    <source>
        <dbReference type="SAM" id="MobiDB-lite"/>
    </source>
</evidence>
<organism evidence="3 4">
    <name type="scientific">Terfezia boudieri ATCC MYA-4762</name>
    <dbReference type="NCBI Taxonomy" id="1051890"/>
    <lineage>
        <taxon>Eukaryota</taxon>
        <taxon>Fungi</taxon>
        <taxon>Dikarya</taxon>
        <taxon>Ascomycota</taxon>
        <taxon>Pezizomycotina</taxon>
        <taxon>Pezizomycetes</taxon>
        <taxon>Pezizales</taxon>
        <taxon>Pezizaceae</taxon>
        <taxon>Terfezia</taxon>
    </lineage>
</organism>
<proteinExistence type="predicted"/>
<evidence type="ECO:0000313" key="4">
    <source>
        <dbReference type="Proteomes" id="UP000267821"/>
    </source>
</evidence>
<protein>
    <recommendedName>
        <fullName evidence="2">DUF2470 domain-containing protein</fullName>
    </recommendedName>
</protein>
<dbReference type="InterPro" id="IPR037119">
    <property type="entry name" value="Haem_oxidase_HugZ-like_sf"/>
</dbReference>
<dbReference type="Proteomes" id="UP000267821">
    <property type="component" value="Unassembled WGS sequence"/>
</dbReference>
<accession>A0A3N4LYI9</accession>
<dbReference type="EMBL" id="ML121530">
    <property type="protein sequence ID" value="RPB27966.1"/>
    <property type="molecule type" value="Genomic_DNA"/>
</dbReference>
<dbReference type="PANTHER" id="PTHR37783">
    <property type="entry name" value="MEMBRANE PROTEIN, PUTATIVE (AFU_ORTHOLOGUE AFUA_1G04315)-RELATED"/>
    <property type="match status" value="1"/>
</dbReference>
<feature type="domain" description="DUF2470" evidence="2">
    <location>
        <begin position="27"/>
        <end position="108"/>
    </location>
</feature>